<keyword evidence="1" id="KW-0472">Membrane</keyword>
<name>A0AAD7NYX8_9AGAR</name>
<organism evidence="2 3">
    <name type="scientific">Mycena maculata</name>
    <dbReference type="NCBI Taxonomy" id="230809"/>
    <lineage>
        <taxon>Eukaryota</taxon>
        <taxon>Fungi</taxon>
        <taxon>Dikarya</taxon>
        <taxon>Basidiomycota</taxon>
        <taxon>Agaricomycotina</taxon>
        <taxon>Agaricomycetes</taxon>
        <taxon>Agaricomycetidae</taxon>
        <taxon>Agaricales</taxon>
        <taxon>Marasmiineae</taxon>
        <taxon>Mycenaceae</taxon>
        <taxon>Mycena</taxon>
    </lineage>
</organism>
<evidence type="ECO:0000256" key="1">
    <source>
        <dbReference type="SAM" id="Phobius"/>
    </source>
</evidence>
<feature type="transmembrane region" description="Helical" evidence="1">
    <location>
        <begin position="25"/>
        <end position="58"/>
    </location>
</feature>
<dbReference type="AlphaFoldDB" id="A0AAD7NYX8"/>
<proteinExistence type="predicted"/>
<comment type="caution">
    <text evidence="2">The sequence shown here is derived from an EMBL/GenBank/DDBJ whole genome shotgun (WGS) entry which is preliminary data.</text>
</comment>
<keyword evidence="1" id="KW-0812">Transmembrane</keyword>
<gene>
    <name evidence="2" type="ORF">DFH07DRAFT_765268</name>
</gene>
<evidence type="ECO:0000313" key="2">
    <source>
        <dbReference type="EMBL" id="KAJ7780773.1"/>
    </source>
</evidence>
<evidence type="ECO:0000313" key="3">
    <source>
        <dbReference type="Proteomes" id="UP001215280"/>
    </source>
</evidence>
<sequence length="261" mass="29833">MTAPGYHFYHSFYEHNPGLYSPDSWYLAIFVSGFLNLWIAVLVSPISPIFALTGYIAFLDTPTTTETVLDMLNYLELGPWNFDTVILAAAIVNHLRIEMNQLAHFRSKSQRDARTKEKRNELDSLTGKQAKKLRVEVKTVHGESKEKDLVIATLHHQLPSLSQAPVQSQPVAVYVSNDNIDINDCPPGPTQMPTLNLFPGLRPMTLIQHPRPDFNYEAALRPDTMDRIFKAIAEEYPMKYWYWPDNKQMDSRTQESMSSVC</sequence>
<keyword evidence="1" id="KW-1133">Transmembrane helix</keyword>
<reference evidence="2" key="1">
    <citation type="submission" date="2023-03" db="EMBL/GenBank/DDBJ databases">
        <title>Massive genome expansion in bonnet fungi (Mycena s.s.) driven by repeated elements and novel gene families across ecological guilds.</title>
        <authorList>
            <consortium name="Lawrence Berkeley National Laboratory"/>
            <person name="Harder C.B."/>
            <person name="Miyauchi S."/>
            <person name="Viragh M."/>
            <person name="Kuo A."/>
            <person name="Thoen E."/>
            <person name="Andreopoulos B."/>
            <person name="Lu D."/>
            <person name="Skrede I."/>
            <person name="Drula E."/>
            <person name="Henrissat B."/>
            <person name="Morin E."/>
            <person name="Kohler A."/>
            <person name="Barry K."/>
            <person name="LaButti K."/>
            <person name="Morin E."/>
            <person name="Salamov A."/>
            <person name="Lipzen A."/>
            <person name="Mereny Z."/>
            <person name="Hegedus B."/>
            <person name="Baldrian P."/>
            <person name="Stursova M."/>
            <person name="Weitz H."/>
            <person name="Taylor A."/>
            <person name="Grigoriev I.V."/>
            <person name="Nagy L.G."/>
            <person name="Martin F."/>
            <person name="Kauserud H."/>
        </authorList>
    </citation>
    <scope>NUCLEOTIDE SEQUENCE</scope>
    <source>
        <strain evidence="2">CBHHK188m</strain>
    </source>
</reference>
<dbReference type="Proteomes" id="UP001215280">
    <property type="component" value="Unassembled WGS sequence"/>
</dbReference>
<keyword evidence="3" id="KW-1185">Reference proteome</keyword>
<accession>A0AAD7NYX8</accession>
<protein>
    <submittedName>
        <fullName evidence="2">Uncharacterized protein</fullName>
    </submittedName>
</protein>
<dbReference type="EMBL" id="JARJLG010000005">
    <property type="protein sequence ID" value="KAJ7780773.1"/>
    <property type="molecule type" value="Genomic_DNA"/>
</dbReference>